<keyword evidence="2" id="KW-1185">Reference proteome</keyword>
<dbReference type="AlphaFoldDB" id="A0A250B2Z2"/>
<evidence type="ECO:0000313" key="1">
    <source>
        <dbReference type="EMBL" id="ATA20436.1"/>
    </source>
</evidence>
<name>A0A250B2Z2_9GAMM</name>
<dbReference type="InterPro" id="IPR047128">
    <property type="entry name" value="PhyH"/>
</dbReference>
<protein>
    <submittedName>
        <fullName evidence="1">Phytanoyl-CoA dioxygenase</fullName>
    </submittedName>
</protein>
<dbReference type="OrthoDB" id="3562306at2"/>
<proteinExistence type="predicted"/>
<gene>
    <name evidence="1" type="ORF">AWC35_14405</name>
</gene>
<dbReference type="PANTHER" id="PTHR21308:SF8">
    <property type="entry name" value="PHYTANOYL-COA DIOXYGENASE FAMILY PROTEIN (AFU_ORTHOLOGUE AFUA_2G09620)"/>
    <property type="match status" value="1"/>
</dbReference>
<dbReference type="GO" id="GO:0048244">
    <property type="term" value="F:phytanoyl-CoA dioxygenase activity"/>
    <property type="evidence" value="ECO:0007669"/>
    <property type="project" value="InterPro"/>
</dbReference>
<organism evidence="1 2">
    <name type="scientific">Gibbsiella quercinecans</name>
    <dbReference type="NCBI Taxonomy" id="929813"/>
    <lineage>
        <taxon>Bacteria</taxon>
        <taxon>Pseudomonadati</taxon>
        <taxon>Pseudomonadota</taxon>
        <taxon>Gammaproteobacteria</taxon>
        <taxon>Enterobacterales</taxon>
        <taxon>Yersiniaceae</taxon>
        <taxon>Gibbsiella</taxon>
    </lineage>
</organism>
<dbReference type="RefSeq" id="WP_095847025.1">
    <property type="nucleotide sequence ID" value="NZ_CP014136.1"/>
</dbReference>
<dbReference type="GO" id="GO:0001561">
    <property type="term" value="P:fatty acid alpha-oxidation"/>
    <property type="evidence" value="ECO:0007669"/>
    <property type="project" value="InterPro"/>
</dbReference>
<dbReference type="KEGG" id="gqu:AWC35_14405"/>
<dbReference type="PANTHER" id="PTHR21308">
    <property type="entry name" value="PHYTANOYL-COA ALPHA-HYDROXYLASE"/>
    <property type="match status" value="1"/>
</dbReference>
<evidence type="ECO:0000313" key="2">
    <source>
        <dbReference type="Proteomes" id="UP000217182"/>
    </source>
</evidence>
<dbReference type="Gene3D" id="2.60.120.620">
    <property type="entry name" value="q2cbj1_9rhob like domain"/>
    <property type="match status" value="1"/>
</dbReference>
<dbReference type="Pfam" id="PF05721">
    <property type="entry name" value="PhyH"/>
    <property type="match status" value="1"/>
</dbReference>
<keyword evidence="1" id="KW-0223">Dioxygenase</keyword>
<dbReference type="SUPFAM" id="SSF51197">
    <property type="entry name" value="Clavaminate synthase-like"/>
    <property type="match status" value="1"/>
</dbReference>
<keyword evidence="1" id="KW-0560">Oxidoreductase</keyword>
<reference evidence="1 2" key="1">
    <citation type="submission" date="2016-01" db="EMBL/GenBank/DDBJ databases">
        <authorList>
            <person name="Oliw E.H."/>
        </authorList>
    </citation>
    <scope>NUCLEOTIDE SEQUENCE [LARGE SCALE GENOMIC DNA]</scope>
    <source>
        <strain evidence="1 2">FRB97</strain>
    </source>
</reference>
<sequence length="397" mass="44714">MINFILSNKYQKDEVIMTALYFMHEDQISIEDFKAFCDQSVNISEYPLASEAVSDVLIYNQLTLAAAAKRDKKAVLSELHRALSYGPGVFIVRGLYGDEESVDRTSRVFEEIMRAEAKAKIRANRFPQAGNSQRILQALQKLAAASPEAFVDYYANPMLNLICQAWLGPTWLMASQVHQVRPGSAVQLPQRDAHLSIQQSAFAAEFPIPVQLLSQYLTLRGVIAHTDVPLACGPMRLLPWSHQYELIYMAYHRADFSEYFTEHFVQVPLNKGDGLFFNPALFHTEGNNATTDRVRTANLLQVSSAFCVPREEIDHEQILHNIYPLLKNSTLTADALDSVINTAARGYAFPSNFDAEPSLGTREPKNQQALVREALSNAWSLEKFQHKLAENSEKRAM</sequence>
<dbReference type="Proteomes" id="UP000217182">
    <property type="component" value="Chromosome"/>
</dbReference>
<dbReference type="EMBL" id="CP014136">
    <property type="protein sequence ID" value="ATA20436.1"/>
    <property type="molecule type" value="Genomic_DNA"/>
</dbReference>
<accession>A0A250B2Z2</accession>
<dbReference type="InterPro" id="IPR008775">
    <property type="entry name" value="Phytyl_CoA_dOase-like"/>
</dbReference>